<keyword evidence="2" id="KW-1185">Reference proteome</keyword>
<accession>A0A843XTG3</accession>
<reference evidence="1" key="1">
    <citation type="submission" date="2017-07" db="EMBL/GenBank/DDBJ databases">
        <title>Taro Niue Genome Assembly and Annotation.</title>
        <authorList>
            <person name="Atibalentja N."/>
            <person name="Keating K."/>
            <person name="Fields C.J."/>
        </authorList>
    </citation>
    <scope>NUCLEOTIDE SEQUENCE</scope>
    <source>
        <strain evidence="1">Niue_2</strain>
        <tissue evidence="1">Leaf</tissue>
    </source>
</reference>
<evidence type="ECO:0000313" key="1">
    <source>
        <dbReference type="EMBL" id="MQM22443.1"/>
    </source>
</evidence>
<gene>
    <name evidence="1" type="ORF">Taro_055494</name>
</gene>
<proteinExistence type="predicted"/>
<feature type="non-terminal residue" evidence="1">
    <location>
        <position position="1"/>
    </location>
</feature>
<organism evidence="1 2">
    <name type="scientific">Colocasia esculenta</name>
    <name type="common">Wild taro</name>
    <name type="synonym">Arum esculentum</name>
    <dbReference type="NCBI Taxonomy" id="4460"/>
    <lineage>
        <taxon>Eukaryota</taxon>
        <taxon>Viridiplantae</taxon>
        <taxon>Streptophyta</taxon>
        <taxon>Embryophyta</taxon>
        <taxon>Tracheophyta</taxon>
        <taxon>Spermatophyta</taxon>
        <taxon>Magnoliopsida</taxon>
        <taxon>Liliopsida</taxon>
        <taxon>Araceae</taxon>
        <taxon>Aroideae</taxon>
        <taxon>Colocasieae</taxon>
        <taxon>Colocasia</taxon>
    </lineage>
</organism>
<name>A0A843XTG3_COLES</name>
<evidence type="ECO:0000313" key="2">
    <source>
        <dbReference type="Proteomes" id="UP000652761"/>
    </source>
</evidence>
<dbReference type="AlphaFoldDB" id="A0A843XTG3"/>
<sequence length="79" mass="8949">RPSRMSGAYNIDATWSVVAFLLPDLRGGVIVELRPRKRWPFRREGPNGSALLLEVGTLDSSRETSQQWQGAHREEETGR</sequence>
<comment type="caution">
    <text evidence="1">The sequence shown here is derived from an EMBL/GenBank/DDBJ whole genome shotgun (WGS) entry which is preliminary data.</text>
</comment>
<dbReference type="Proteomes" id="UP000652761">
    <property type="component" value="Unassembled WGS sequence"/>
</dbReference>
<dbReference type="EMBL" id="NMUH01012921">
    <property type="protein sequence ID" value="MQM22443.1"/>
    <property type="molecule type" value="Genomic_DNA"/>
</dbReference>
<protein>
    <submittedName>
        <fullName evidence="1">Uncharacterized protein</fullName>
    </submittedName>
</protein>